<evidence type="ECO:0000259" key="5">
    <source>
        <dbReference type="SMART" id="SM00382"/>
    </source>
</evidence>
<dbReference type="PANTHER" id="PTHR43392">
    <property type="entry name" value="AAA-TYPE ATPASE FAMILY PROTEIN / ANKYRIN REPEAT FAMILY PROTEIN"/>
    <property type="match status" value="1"/>
</dbReference>
<dbReference type="SUPFAM" id="SSF52540">
    <property type="entry name" value="P-loop containing nucleoside triphosphate hydrolases"/>
    <property type="match status" value="1"/>
</dbReference>
<keyword evidence="7" id="KW-1185">Reference proteome</keyword>
<dbReference type="Gene3D" id="3.40.50.300">
    <property type="entry name" value="P-loop containing nucleotide triphosphate hydrolases"/>
    <property type="match status" value="1"/>
</dbReference>
<keyword evidence="3" id="KW-0067">ATP-binding</keyword>
<comment type="similarity">
    <text evidence="1">Belongs to the CbxX/CfxQ family.</text>
</comment>
<reference evidence="6 7" key="1">
    <citation type="submission" date="2019-04" db="EMBL/GenBank/DDBJ databases">
        <title>Aspergillus burnettii sp. nov., novel species from soil in southeast Queensland.</title>
        <authorList>
            <person name="Gilchrist C.L.M."/>
            <person name="Pitt J.I."/>
            <person name="Lange L."/>
            <person name="Lacey H.J."/>
            <person name="Vuong D."/>
            <person name="Midgley D.J."/>
            <person name="Greenfield P."/>
            <person name="Bradbury M."/>
            <person name="Lacey E."/>
            <person name="Busk P.K."/>
            <person name="Pilgaard B."/>
            <person name="Chooi Y.H."/>
            <person name="Piggott A.M."/>
        </authorList>
    </citation>
    <scope>NUCLEOTIDE SEQUENCE [LARGE SCALE GENOMIC DNA]</scope>
    <source>
        <strain evidence="6 7">FRR 5400</strain>
    </source>
</reference>
<dbReference type="GO" id="GO:0016887">
    <property type="term" value="F:ATP hydrolysis activity"/>
    <property type="evidence" value="ECO:0007669"/>
    <property type="project" value="InterPro"/>
</dbReference>
<sequence>MGLYLDSLAQPDKTLLTMLAKSPLFLALAGILSVAAVPNALVRSEEPCARVSSLYEKSVKTNVTKPIMVDGKLAHDCLQSLSSSQQSKCLKILHPDISPPQETSLGVMDEILAKDRNNQFSSHYEFDNAHFAGSLLTIPIPDAKVLQEDPKTVSPVAKINGYNTVPYLNKYAQLDTFQYPDTRYNRLFPLYARYVAGGLWPGYDAQNITFDNGTLLEFETIVQILLSVFNYRNGRALYENACLQKSVPESEDTGESEEDLEQAGKKAPVEYPKPVVRDMYNTISGYFLDEEDIQDVTILFKPYPRHHSSCSSAYYPISDSRVLIDLRYRAPDSDKGGESQEPNGFDPDYDRGLKIGEAYDSLFSSMIDMDDVTIQFQNYQQMAAGMRLRGNDPRPFIPFTFVFKGAPGTGKTATARIIGQMFYEMRFLCTSEVVECTSTDMVGEYLGNTGPKVTVLLERALGKVLFIDEAYRWAQMSRGKSGGFGQGAVGELVDCIMKPRYRQKIVIILAGYTEDMDTLIHQIRKLHIRIDRTLYGNSEKLEIVFQLFSRHRRTRSWANGRDVETLARDAIGHVFKGQQCARNLDDELTVSMDDIIGFPREMLLQREQTQQNTVTEEELDYD</sequence>
<organism evidence="6 7">
    <name type="scientific">Petromyces alliaceus</name>
    <name type="common">Aspergillus alliaceus</name>
    <dbReference type="NCBI Taxonomy" id="209559"/>
    <lineage>
        <taxon>Eukaryota</taxon>
        <taxon>Fungi</taxon>
        <taxon>Dikarya</taxon>
        <taxon>Ascomycota</taxon>
        <taxon>Pezizomycotina</taxon>
        <taxon>Eurotiomycetes</taxon>
        <taxon>Eurotiomycetidae</taxon>
        <taxon>Eurotiales</taxon>
        <taxon>Aspergillaceae</taxon>
        <taxon>Aspergillus</taxon>
        <taxon>Aspergillus subgen. Circumdati</taxon>
    </lineage>
</organism>
<evidence type="ECO:0000313" key="7">
    <source>
        <dbReference type="Proteomes" id="UP000541154"/>
    </source>
</evidence>
<evidence type="ECO:0000256" key="4">
    <source>
        <dbReference type="SAM" id="MobiDB-lite"/>
    </source>
</evidence>
<dbReference type="InterPro" id="IPR003959">
    <property type="entry name" value="ATPase_AAA_core"/>
</dbReference>
<feature type="domain" description="AAA+ ATPase" evidence="5">
    <location>
        <begin position="397"/>
        <end position="534"/>
    </location>
</feature>
<protein>
    <recommendedName>
        <fullName evidence="5">AAA+ ATPase domain-containing protein</fullName>
    </recommendedName>
</protein>
<evidence type="ECO:0000313" key="6">
    <source>
        <dbReference type="EMBL" id="KAF5861521.1"/>
    </source>
</evidence>
<evidence type="ECO:0000256" key="3">
    <source>
        <dbReference type="ARBA" id="ARBA00022840"/>
    </source>
</evidence>
<dbReference type="Pfam" id="PF00004">
    <property type="entry name" value="AAA"/>
    <property type="match status" value="1"/>
</dbReference>
<feature type="region of interest" description="Disordered" evidence="4">
    <location>
        <begin position="246"/>
        <end position="266"/>
    </location>
</feature>
<name>A0A8H6A474_PETAA</name>
<dbReference type="InterPro" id="IPR027417">
    <property type="entry name" value="P-loop_NTPase"/>
</dbReference>
<dbReference type="GO" id="GO:0005524">
    <property type="term" value="F:ATP binding"/>
    <property type="evidence" value="ECO:0007669"/>
    <property type="project" value="UniProtKB-KW"/>
</dbReference>
<dbReference type="InterPro" id="IPR056186">
    <property type="entry name" value="PDZ_CPAF-rel"/>
</dbReference>
<keyword evidence="2" id="KW-0547">Nucleotide-binding</keyword>
<evidence type="ECO:0000256" key="2">
    <source>
        <dbReference type="ARBA" id="ARBA00022741"/>
    </source>
</evidence>
<dbReference type="PRINTS" id="PR00819">
    <property type="entry name" value="CBXCFQXSUPER"/>
</dbReference>
<dbReference type="AlphaFoldDB" id="A0A8H6A474"/>
<proteinExistence type="inferred from homology"/>
<dbReference type="InterPro" id="IPR000641">
    <property type="entry name" value="CbxX/CfxQ"/>
</dbReference>
<dbReference type="PANTHER" id="PTHR43392:SF2">
    <property type="entry name" value="AAA-TYPE ATPASE FAMILY PROTEIN _ ANKYRIN REPEAT FAMILY PROTEIN"/>
    <property type="match status" value="1"/>
</dbReference>
<comment type="caution">
    <text evidence="6">The sequence shown here is derived from an EMBL/GenBank/DDBJ whole genome shotgun (WGS) entry which is preliminary data.</text>
</comment>
<dbReference type="EMBL" id="SPNV01000097">
    <property type="protein sequence ID" value="KAF5861521.1"/>
    <property type="molecule type" value="Genomic_DNA"/>
</dbReference>
<dbReference type="Pfam" id="PF23658">
    <property type="entry name" value="PDZ_CPAF_rel"/>
    <property type="match status" value="1"/>
</dbReference>
<feature type="compositionally biased region" description="Acidic residues" evidence="4">
    <location>
        <begin position="249"/>
        <end position="261"/>
    </location>
</feature>
<feature type="region of interest" description="Disordered" evidence="4">
    <location>
        <begin position="330"/>
        <end position="350"/>
    </location>
</feature>
<evidence type="ECO:0000256" key="1">
    <source>
        <dbReference type="ARBA" id="ARBA00010378"/>
    </source>
</evidence>
<dbReference type="Proteomes" id="UP000541154">
    <property type="component" value="Unassembled WGS sequence"/>
</dbReference>
<accession>A0A8H6A474</accession>
<dbReference type="SMART" id="SM00382">
    <property type="entry name" value="AAA"/>
    <property type="match status" value="1"/>
</dbReference>
<dbReference type="InterPro" id="IPR050773">
    <property type="entry name" value="CbxX/CfxQ_RuBisCO_ESX"/>
</dbReference>
<dbReference type="InterPro" id="IPR003593">
    <property type="entry name" value="AAA+_ATPase"/>
</dbReference>
<gene>
    <name evidence="6" type="ORF">ETB97_012847</name>
</gene>